<dbReference type="EMBL" id="QRGO01000001">
    <property type="protein sequence ID" value="RDV04877.1"/>
    <property type="molecule type" value="Genomic_DNA"/>
</dbReference>
<keyword evidence="1" id="KW-0732">Signal</keyword>
<evidence type="ECO:0000313" key="3">
    <source>
        <dbReference type="Proteomes" id="UP000263993"/>
    </source>
</evidence>
<sequence>MNVATITRRKLLTAMAGGTVGLMSAPALALMPPVSDKRIARLISEASALPAVSQRVDFISKALIGSPYRGHTLIGGPRRAERFVLRDDAFDCVTFCETVLAAALAREPAQFEMQLRLIRYKDGEIAWRARNHYFSDWCANNVANDVCKKLVLPGSETIDKRLTWMRGLGPRQVSITALPRQALIDNRRLLSTGDIVGFLSQRPGLDYFHTGFVVVTDEGDLMLRHAAKSRGRVLDQPLARFLAENRAQAVTLLRVKEPGTSRPVI</sequence>
<protein>
    <submittedName>
        <fullName evidence="2">DUF1460 domain-containing protein</fullName>
    </submittedName>
</protein>
<dbReference type="InterPro" id="IPR038765">
    <property type="entry name" value="Papain-like_cys_pep_sf"/>
</dbReference>
<keyword evidence="3" id="KW-1185">Reference proteome</keyword>
<reference evidence="3" key="1">
    <citation type="submission" date="2018-08" db="EMBL/GenBank/DDBJ databases">
        <authorList>
            <person name="Kim S.-J."/>
            <person name="Jung G.-Y."/>
        </authorList>
    </citation>
    <scope>NUCLEOTIDE SEQUENCE [LARGE SCALE GENOMIC DNA]</scope>
    <source>
        <strain evidence="3">GY_H</strain>
    </source>
</reference>
<gene>
    <name evidence="2" type="ORF">DXH78_10065</name>
</gene>
<dbReference type="Pfam" id="PF07313">
    <property type="entry name" value="AmiA-like"/>
    <property type="match status" value="1"/>
</dbReference>
<comment type="caution">
    <text evidence="2">The sequence shown here is derived from an EMBL/GenBank/DDBJ whole genome shotgun (WGS) entry which is preliminary data.</text>
</comment>
<dbReference type="Gene3D" id="1.10.3670.10">
    <property type="entry name" value="Putative xylanase like domain"/>
    <property type="match status" value="1"/>
</dbReference>
<name>A0A371BBI7_9BRAD</name>
<accession>A0A371BBI7</accession>
<feature type="chain" id="PRO_5017011245" evidence="1">
    <location>
        <begin position="30"/>
        <end position="265"/>
    </location>
</feature>
<dbReference type="AlphaFoldDB" id="A0A371BBI7"/>
<evidence type="ECO:0000313" key="2">
    <source>
        <dbReference type="EMBL" id="RDV04877.1"/>
    </source>
</evidence>
<dbReference type="InterPro" id="IPR006311">
    <property type="entry name" value="TAT_signal"/>
</dbReference>
<proteinExistence type="predicted"/>
<evidence type="ECO:0000256" key="1">
    <source>
        <dbReference type="SAM" id="SignalP"/>
    </source>
</evidence>
<dbReference type="RefSeq" id="WP_115516904.1">
    <property type="nucleotide sequence ID" value="NZ_QRGO01000001.1"/>
</dbReference>
<dbReference type="PROSITE" id="PS51318">
    <property type="entry name" value="TAT"/>
    <property type="match status" value="1"/>
</dbReference>
<organism evidence="2 3">
    <name type="scientific">Undibacter mobilis</name>
    <dbReference type="NCBI Taxonomy" id="2292256"/>
    <lineage>
        <taxon>Bacteria</taxon>
        <taxon>Pseudomonadati</taxon>
        <taxon>Pseudomonadota</taxon>
        <taxon>Alphaproteobacteria</taxon>
        <taxon>Hyphomicrobiales</taxon>
        <taxon>Nitrobacteraceae</taxon>
        <taxon>Undibacter</taxon>
    </lineage>
</organism>
<dbReference type="SUPFAM" id="SSF54001">
    <property type="entry name" value="Cysteine proteinases"/>
    <property type="match status" value="1"/>
</dbReference>
<feature type="signal peptide" evidence="1">
    <location>
        <begin position="1"/>
        <end position="29"/>
    </location>
</feature>
<dbReference type="Gene3D" id="2.30.260.10">
    <property type="entry name" value="putative xylanase like domain"/>
    <property type="match status" value="1"/>
</dbReference>
<dbReference type="OrthoDB" id="9796191at2"/>
<dbReference type="Proteomes" id="UP000263993">
    <property type="component" value="Unassembled WGS sequence"/>
</dbReference>
<dbReference type="InterPro" id="IPR010846">
    <property type="entry name" value="AmiA-like"/>
</dbReference>